<name>A0A7Z8CZ09_CARDV</name>
<dbReference type="EMBL" id="NRPP01000010">
    <property type="protein sequence ID" value="TFJ27464.1"/>
    <property type="molecule type" value="Genomic_DNA"/>
</dbReference>
<dbReference type="Proteomes" id="UP000297938">
    <property type="component" value="Unassembled WGS sequence"/>
</dbReference>
<comment type="caution">
    <text evidence="2">The sequence shown here is derived from an EMBL/GenBank/DDBJ whole genome shotgun (WGS) entry which is preliminary data.</text>
</comment>
<accession>A0A7Z8CZ09</accession>
<reference evidence="2 3" key="1">
    <citation type="journal article" date="2018" name="Int. J. Food Microbiol.">
        <title>Growth of Carnobacterium spp. isolated from chilled vacuum-packaged meat under relevant acidic conditions.</title>
        <authorList>
            <person name="Zhang P."/>
            <person name="Badoni M."/>
            <person name="Ganzle M."/>
            <person name="Yang X."/>
        </authorList>
    </citation>
    <scope>NUCLEOTIDE SEQUENCE [LARGE SCALE GENOMIC DNA]</scope>
    <source>
        <strain evidence="2 3">B2</strain>
    </source>
</reference>
<sequence>MNYLKETILDEEGLSFIEILATMVILGIALLSLSSLMYQNFIVIDQNKLKEEAIFCREDIKEWLTYRAQTQDVTNLNTFVLTTPKNGESSLTEEQRIRRSYLILDESGIQIDSKGDALYGEISRDGSIDRGEIVSKVKYNFTGDLLPDSLLQEDEYNKYYIGEYVNQSVENSLLVKVQVVRKSDRSDYNPRKDGVRLDILIYSKESGMLLTETYLNWVAEY</sequence>
<organism evidence="2 3">
    <name type="scientific">Carnobacterium divergens</name>
    <name type="common">Lactobacillus divergens</name>
    <dbReference type="NCBI Taxonomy" id="2748"/>
    <lineage>
        <taxon>Bacteria</taxon>
        <taxon>Bacillati</taxon>
        <taxon>Bacillota</taxon>
        <taxon>Bacilli</taxon>
        <taxon>Lactobacillales</taxon>
        <taxon>Carnobacteriaceae</taxon>
        <taxon>Carnobacterium</taxon>
    </lineage>
</organism>
<proteinExistence type="predicted"/>
<dbReference type="AlphaFoldDB" id="A0A7Z8CZ09"/>
<keyword evidence="1" id="KW-0472">Membrane</keyword>
<protein>
    <recommendedName>
        <fullName evidence="4">Prepilin-type N-terminal cleavage/methylation domain-containing protein</fullName>
    </recommendedName>
</protein>
<keyword evidence="1" id="KW-0812">Transmembrane</keyword>
<feature type="transmembrane region" description="Helical" evidence="1">
    <location>
        <begin position="16"/>
        <end position="38"/>
    </location>
</feature>
<evidence type="ECO:0000256" key="1">
    <source>
        <dbReference type="SAM" id="Phobius"/>
    </source>
</evidence>
<keyword evidence="1" id="KW-1133">Transmembrane helix</keyword>
<gene>
    <name evidence="2" type="ORF">CKN69_06340</name>
</gene>
<evidence type="ECO:0000313" key="2">
    <source>
        <dbReference type="EMBL" id="TFJ27464.1"/>
    </source>
</evidence>
<evidence type="ECO:0008006" key="4">
    <source>
        <dbReference type="Google" id="ProtNLM"/>
    </source>
</evidence>
<evidence type="ECO:0000313" key="3">
    <source>
        <dbReference type="Proteomes" id="UP000297938"/>
    </source>
</evidence>
<dbReference type="RefSeq" id="WP_074401614.1">
    <property type="nucleotide sequence ID" value="NZ_CBCPJQ010000005.1"/>
</dbReference>